<evidence type="ECO:0000256" key="1">
    <source>
        <dbReference type="SAM" id="Phobius"/>
    </source>
</evidence>
<dbReference type="Proteomes" id="UP000642094">
    <property type="component" value="Unassembled WGS sequence"/>
</dbReference>
<reference evidence="2 3" key="1">
    <citation type="journal article" date="2020" name="ISME J.">
        <title>Comparative genomics reveals insights into cyanobacterial evolution and habitat adaptation.</title>
        <authorList>
            <person name="Chen M.Y."/>
            <person name="Teng W.K."/>
            <person name="Zhao L."/>
            <person name="Hu C.X."/>
            <person name="Zhou Y.K."/>
            <person name="Han B.P."/>
            <person name="Song L.R."/>
            <person name="Shu W.S."/>
        </authorList>
    </citation>
    <scope>NUCLEOTIDE SEQUENCE [LARGE SCALE GENOMIC DNA]</scope>
    <source>
        <strain evidence="2 3">FACHB-723</strain>
    </source>
</reference>
<keyword evidence="3" id="KW-1185">Reference proteome</keyword>
<evidence type="ECO:0000313" key="2">
    <source>
        <dbReference type="EMBL" id="MBD2189414.1"/>
    </source>
</evidence>
<feature type="transmembrane region" description="Helical" evidence="1">
    <location>
        <begin position="12"/>
        <end position="30"/>
    </location>
</feature>
<keyword evidence="1" id="KW-1133">Transmembrane helix</keyword>
<sequence length="243" mass="27329">MQAKPPNPMRTGAAVSATVAIVATVVMFLPSLLEMDGMEGGFAIAFIALFIAITAAVVTVFFWGNAKALDQLLQGRNLLAHWTYTETEWERYIATEQQEQVAEKSQLLLIVGVWSLLIGGGFWIFDPEAGGVVFLVLLTLMVLLTIVTYGLPLLFTKRHRFQISEAWIGNTAIYFCDNFVRWNYWKTRLEQVDLWAEDGNSCECLCFYVSYPSRAGRQIQTIRIPIPQGHKLEADALLEHFSS</sequence>
<keyword evidence="1" id="KW-0472">Membrane</keyword>
<comment type="caution">
    <text evidence="2">The sequence shown here is derived from an EMBL/GenBank/DDBJ whole genome shotgun (WGS) entry which is preliminary data.</text>
</comment>
<dbReference type="EMBL" id="JACJQB010000038">
    <property type="protein sequence ID" value="MBD2189414.1"/>
    <property type="molecule type" value="Genomic_DNA"/>
</dbReference>
<proteinExistence type="predicted"/>
<dbReference type="RefSeq" id="WP_190404242.1">
    <property type="nucleotide sequence ID" value="NZ_JACJQB010000038.1"/>
</dbReference>
<evidence type="ECO:0000313" key="3">
    <source>
        <dbReference type="Proteomes" id="UP000642094"/>
    </source>
</evidence>
<gene>
    <name evidence="2" type="ORF">H6F41_14855</name>
</gene>
<organism evidence="2 3">
    <name type="scientific">Pseudanabaena mucicola FACHB-723</name>
    <dbReference type="NCBI Taxonomy" id="2692860"/>
    <lineage>
        <taxon>Bacteria</taxon>
        <taxon>Bacillati</taxon>
        <taxon>Cyanobacteriota</taxon>
        <taxon>Cyanophyceae</taxon>
        <taxon>Pseudanabaenales</taxon>
        <taxon>Pseudanabaenaceae</taxon>
        <taxon>Pseudanabaena</taxon>
    </lineage>
</organism>
<accession>A0ABR8A0Q2</accession>
<name>A0ABR8A0Q2_9CYAN</name>
<feature type="transmembrane region" description="Helical" evidence="1">
    <location>
        <begin position="107"/>
        <end position="125"/>
    </location>
</feature>
<feature type="transmembrane region" description="Helical" evidence="1">
    <location>
        <begin position="131"/>
        <end position="155"/>
    </location>
</feature>
<feature type="transmembrane region" description="Helical" evidence="1">
    <location>
        <begin position="42"/>
        <end position="63"/>
    </location>
</feature>
<keyword evidence="1" id="KW-0812">Transmembrane</keyword>
<protein>
    <submittedName>
        <fullName evidence="2">Uncharacterized protein</fullName>
    </submittedName>
</protein>